<evidence type="ECO:0000256" key="6">
    <source>
        <dbReference type="ARBA" id="ARBA00023136"/>
    </source>
</evidence>
<proteinExistence type="predicted"/>
<feature type="transmembrane region" description="Helical" evidence="7">
    <location>
        <begin position="107"/>
        <end position="129"/>
    </location>
</feature>
<dbReference type="GO" id="GO:0016791">
    <property type="term" value="F:phosphatase activity"/>
    <property type="evidence" value="ECO:0007669"/>
    <property type="project" value="TreeGrafter"/>
</dbReference>
<protein>
    <submittedName>
        <fullName evidence="9">Serine/threonine protein phosphatase</fullName>
    </submittedName>
</protein>
<feature type="transmembrane region" description="Helical" evidence="7">
    <location>
        <begin position="68"/>
        <end position="87"/>
    </location>
</feature>
<evidence type="ECO:0000256" key="1">
    <source>
        <dbReference type="ARBA" id="ARBA00004651"/>
    </source>
</evidence>
<dbReference type="InterPro" id="IPR052016">
    <property type="entry name" value="Bact_Sigma-Reg"/>
</dbReference>
<accession>A0A502DUB2</accession>
<dbReference type="EMBL" id="RCZG01000019">
    <property type="protein sequence ID" value="TPG28240.1"/>
    <property type="molecule type" value="Genomic_DNA"/>
</dbReference>
<keyword evidence="6 7" id="KW-0472">Membrane</keyword>
<feature type="transmembrane region" description="Helical" evidence="7">
    <location>
        <begin position="25"/>
        <end position="40"/>
    </location>
</feature>
<keyword evidence="10" id="KW-1185">Reference proteome</keyword>
<dbReference type="RefSeq" id="WP_140698903.1">
    <property type="nucleotide sequence ID" value="NZ_RCZG01000019.1"/>
</dbReference>
<dbReference type="SMART" id="SM00331">
    <property type="entry name" value="PP2C_SIG"/>
    <property type="match status" value="1"/>
</dbReference>
<evidence type="ECO:0000313" key="9">
    <source>
        <dbReference type="EMBL" id="TPG28240.1"/>
    </source>
</evidence>
<organism evidence="9 10">
    <name type="scientific">Mycolicibacterium hodleri</name>
    <dbReference type="NCBI Taxonomy" id="49897"/>
    <lineage>
        <taxon>Bacteria</taxon>
        <taxon>Bacillati</taxon>
        <taxon>Actinomycetota</taxon>
        <taxon>Actinomycetes</taxon>
        <taxon>Mycobacteriales</taxon>
        <taxon>Mycobacteriaceae</taxon>
        <taxon>Mycolicibacterium</taxon>
    </lineage>
</organism>
<keyword evidence="5 7" id="KW-1133">Transmembrane helix</keyword>
<evidence type="ECO:0000256" key="3">
    <source>
        <dbReference type="ARBA" id="ARBA00022692"/>
    </source>
</evidence>
<evidence type="ECO:0000313" key="10">
    <source>
        <dbReference type="Proteomes" id="UP000320095"/>
    </source>
</evidence>
<evidence type="ECO:0000256" key="5">
    <source>
        <dbReference type="ARBA" id="ARBA00022989"/>
    </source>
</evidence>
<gene>
    <name evidence="9" type="ORF">EAH80_28170</name>
</gene>
<evidence type="ECO:0000256" key="4">
    <source>
        <dbReference type="ARBA" id="ARBA00022801"/>
    </source>
</evidence>
<dbReference type="Proteomes" id="UP000320095">
    <property type="component" value="Unassembled WGS sequence"/>
</dbReference>
<dbReference type="SUPFAM" id="SSF81606">
    <property type="entry name" value="PP2C-like"/>
    <property type="match status" value="1"/>
</dbReference>
<reference evidence="9 10" key="1">
    <citation type="journal article" date="2019" name="Environ. Microbiol.">
        <title>Species interactions and distinct microbial communities in high Arctic permafrost affected cryosols are associated with the CH4 and CO2 gas fluxes.</title>
        <authorList>
            <person name="Altshuler I."/>
            <person name="Hamel J."/>
            <person name="Turney S."/>
            <person name="Magnuson E."/>
            <person name="Levesque R."/>
            <person name="Greer C."/>
            <person name="Whyte L.G."/>
        </authorList>
    </citation>
    <scope>NUCLEOTIDE SEQUENCE [LARGE SCALE GENOMIC DNA]</scope>
    <source>
        <strain evidence="9 10">S5.20</strain>
    </source>
</reference>
<dbReference type="OrthoDB" id="3197131at2"/>
<dbReference type="PANTHER" id="PTHR43156">
    <property type="entry name" value="STAGE II SPORULATION PROTEIN E-RELATED"/>
    <property type="match status" value="1"/>
</dbReference>
<feature type="domain" description="PPM-type phosphatase" evidence="8">
    <location>
        <begin position="420"/>
        <end position="629"/>
    </location>
</feature>
<comment type="caution">
    <text evidence="9">The sequence shown here is derived from an EMBL/GenBank/DDBJ whole genome shotgun (WGS) entry which is preliminary data.</text>
</comment>
<evidence type="ECO:0000259" key="8">
    <source>
        <dbReference type="SMART" id="SM00331"/>
    </source>
</evidence>
<evidence type="ECO:0000256" key="7">
    <source>
        <dbReference type="SAM" id="Phobius"/>
    </source>
</evidence>
<keyword evidence="4" id="KW-0378">Hydrolase</keyword>
<feature type="transmembrane region" description="Helical" evidence="7">
    <location>
        <begin position="253"/>
        <end position="270"/>
    </location>
</feature>
<dbReference type="GO" id="GO:0005886">
    <property type="term" value="C:plasma membrane"/>
    <property type="evidence" value="ECO:0007669"/>
    <property type="project" value="UniProtKB-SubCell"/>
</dbReference>
<evidence type="ECO:0000256" key="2">
    <source>
        <dbReference type="ARBA" id="ARBA00022475"/>
    </source>
</evidence>
<dbReference type="PANTHER" id="PTHR43156:SF2">
    <property type="entry name" value="STAGE II SPORULATION PROTEIN E"/>
    <property type="match status" value="1"/>
</dbReference>
<name>A0A502DUB2_9MYCO</name>
<dbReference type="AlphaFoldDB" id="A0A502DUB2"/>
<feature type="transmembrane region" description="Helical" evidence="7">
    <location>
        <begin position="45"/>
        <end position="62"/>
    </location>
</feature>
<dbReference type="Gene3D" id="3.60.40.10">
    <property type="entry name" value="PPM-type phosphatase domain"/>
    <property type="match status" value="1"/>
</dbReference>
<feature type="transmembrane region" description="Helical" evidence="7">
    <location>
        <begin position="215"/>
        <end position="233"/>
    </location>
</feature>
<keyword evidence="3 7" id="KW-0812">Transmembrane</keyword>
<dbReference type="Pfam" id="PF07228">
    <property type="entry name" value="SpoIIE"/>
    <property type="match status" value="1"/>
</dbReference>
<comment type="subcellular location">
    <subcellularLocation>
        <location evidence="1">Cell membrane</location>
        <topology evidence="1">Multi-pass membrane protein</topology>
    </subcellularLocation>
</comment>
<dbReference type="InterPro" id="IPR036457">
    <property type="entry name" value="PPM-type-like_dom_sf"/>
</dbReference>
<dbReference type="Pfam" id="PF05231">
    <property type="entry name" value="MASE1"/>
    <property type="match status" value="1"/>
</dbReference>
<keyword evidence="2" id="KW-1003">Cell membrane</keyword>
<dbReference type="InterPro" id="IPR001932">
    <property type="entry name" value="PPM-type_phosphatase-like_dom"/>
</dbReference>
<dbReference type="InterPro" id="IPR007895">
    <property type="entry name" value="MASE1"/>
</dbReference>
<sequence length="631" mass="66830">MLLAVLAVGALSVKTQPATSPTAAWWPAAGIALALGIRFPRRYTWILAVAVAAVTLPVALWAGRPPPLAIALSVAVSIEMIVGTLLLRGRQDRAPTLYTPRDLGRFLLIAVATSVLYALLAAGSSWLLGDIAGAWDRLLTSAPKHAAGMLLLTPLFMALPRRLHRASYVESAAQLFAALAVAVAVFVVNESPLSLAFLMFLPLVWAALRMSTRLLFLVMLVIAVIASAGSAYGTGPFSFDRLGITVGTVTLQVFQMSMVVVFLALSLVVGSERATSLRLHESEQLFVKSFNSSVAGKLMVTRGPVHWTVDRSNPSARELLPGLADGVALDAVLGPDATGMLAAAADSLVVGNARLALPLADGRSLDVSIAVITERATGTLLTLHFNDITESLRVRQLEQDELNRAAEVQRALRPDELPATPGWTLGTCATPARQVGGDFFDLRMCKNKMVASLGDVMGKGMDAGMLAAATRAVLRTHDPSRCPSEVVTETARVLGGDLKRISAFVTLAYVLVDMNSGDFLLTDAGHGLFFIARAESGQIERMASDDMPLGLGERWAAIAGRLAPGDMLLLVSDGVLDLWGGAVDELQEAITECANRDGISPQAFVDELCAAPGGDVDVDDDVTAVALRRER</sequence>